<sequence>MDTANNKPGGKRKKKRGEKQKKAKGGSGVECSAEDMSSGEHVLDLGENNPEPETSHGVVLGLPGVGEGLESQSREGAEVVMMELQASDDTEQNKPGKDRDAPVELELENAISLPHCSSGLADNKELPSAEGGWIDIGTVQDLGPKQEEAIGNLSVTDLANDAENRPSSSNALHKQTREMFSPKGNFELASRAHDSEDTSSKLPEGTLQDLGVNTKERIFARDELASETQVVGYLDLDTQQNLIEELQGARQDSVDKPPTLFSVGNLQTSLVKSLLCFKDGKNRNMSVDESFVDALDQLAESRSTSLEESTFVTESGLQDKEQFLRDLHACKDALVQANEEKMQLVSKLNSYQMQVEKLAEEKLSLSVKLQDATSSEVPEHKALIEQEPLKEVYHGWEQEKSEMANALEELRTQLQAEAEQRGCLLHEMEITQQKLHEFSEERDVLASNLGEKVTVIEDMKSQRGFLEEKLEIAQFEREKLAKSVNQSALNFSTLQWKVGDLEAEKATALSKTLLEVESINETQEGQHCLEAEVLRFAEEGKVSEKNVQRMEMLESSLQILSDENHKNLLIKLDEYSENTKKEAYENQLVRNELAELKLILDEANTGKEQIRRDYESYKLETGSAIVEKERNEAEAIRLRHQIDELSLHILHLKDELNEVKNEKLKLMGDLDEYKLLGEKLECERADLSKGFHLVKVELEQMRREVEFQKTLEEGRNQLAEENNKLSVELHDCKKWLSRMQDEQLKHNNHLKDVVLQLRNAMHESMYLTSNLQKHTHLLVEAEGEFSKSTRKAHADSSLLQNQSDLLHGECIDQGSSLGADPNDCEFAMHHTVENFEESIQQSTSESDIMNIDSELTSAVSATLEIFAEYRIMQDERVSAVRELSSTYDHLRKMVQQQERMSEDGKELLTRLRQAEVKESGGNMQDPMALNILVDDCGKFVKQLQEALGERSQYEAIIRELESALFTKDKDIQDINGRYVELSQKCGQIEEVSAKCILLDEKCADMAKQTAQLTNERDSLHLEVEALQLSLQDKEMVMKASADSHYDLKCQFDMATEKLIASIEEAIQDETLFADPCMQRISYLETSLHLLIEKYKASISQVNLFQKSLFELASSYVHLWEKEATVPLDGILRELFSCKEKELTESYEKLDEMKSIRAQQEAEVRELRDTLFKTEETLKELKIESSKLRNDLDQTETKLSSVREKLSMAVSKGKGLVQQRDTLKQSLIDKSNELDKCLQELQMKNNELHAAEMKDSEHVKALELELSDVQSSANALQESLSHKDSVLQKIQNILGEVNLPYELCSKEIVDKIEWLVRSSSGEENASHSSSRDWKISEGNDTHVVDYKSPGASVDCGMIDKRSVDDLNTMFEELQDKYRSLVEQACMTEQALSERNHLIQRWEKALNSIDIPTSTQSFEPESKIEWICKALSQAQQDVAHFQYEIESVQRVADLSTIELEESKRRINSLEESLLNEKREKEVFVKDLEELSCKYEQLILEASQETIQKGISCGELVDQQVEVHDRESPLESNAVDKCSAAEDCIRRLADIVSETMKDQDFEELSSYGNNEEHLEGCIRKLIDKLNTLSKEVKMLKETDNVKTEELQSLQAVVDEKNMTLMVFNKKQEEAYSTVASHRAEIESLMEQNRIMSEELVTIKDQKNALKAQLEEAEERSVVIREKLTMAVKKGKGLVQQRDSLKQSVDEKLSELEHLRVELQMKFHLGDTIGKIEWLGKSVCQLQEKISFAEEETKKCKVEADIFAIKLDEACENVQTLEDELRDSENKISMLTNKIKATEAENNREIQALKDVLAARTEELSEAHIRVDCQISELSKQHASLRILKKEYGCLLSLLANDLPKKLDLLRNMELSFQDLLSQLDKLEGSKCPSLKLSSEQISTIMEGEFLTNEAFIETYTEEHVDRLLHDNDLHRGQIVDQLVNYLGCALDGCTGQLEFLKDRFGLYSNAVDQGTRVLSQLLQCAKGDVVILMETFEPLKQNVANLEALNKDKDAKILMLHDSIITLVNGCKTAMEELQNVKLQIISDSLSSSEEVTTLGCTFSASEISHAMQSTGKDDFISAAECKKTAQSLLFTITDVANAANEKSQHNQREVDTLKSKFQKAEKEAEQLKAFKELESKLMKVEAVANDIARERDIDKARICELESYIASLENDCHALELSVKDFQIREASMKAMQEEFASLHDALSTKNKELENLYKEVQALENDCQQKQATLDSLESSWGKSLSELSDMRCRFEELRQLSEGLIAEVENLHLQLESRDEEITQLKEEATKSTYDIPALLENIKTKNRELGDLQNGLENIITKLGLDHILLEQKGESRMQAVLGTLEKEISGIMSESENSKAAVQDKDALLHNTQNSIEELTSKVEMLEASLREKETQFEIFRLEKHPPLGASAAEVSEIEEV</sequence>
<feature type="coiled-coil region" evidence="1">
    <location>
        <begin position="2101"/>
        <end position="2235"/>
    </location>
</feature>
<dbReference type="PANTHER" id="PTHR43939:SF68">
    <property type="entry name" value="CENTROSOMAL PROTEIN OF 290 KDA-LIKE"/>
    <property type="match status" value="1"/>
</dbReference>
<organism evidence="3 4">
    <name type="scientific">Taxus chinensis</name>
    <name type="common">Chinese yew</name>
    <name type="synonym">Taxus wallichiana var. chinensis</name>
    <dbReference type="NCBI Taxonomy" id="29808"/>
    <lineage>
        <taxon>Eukaryota</taxon>
        <taxon>Viridiplantae</taxon>
        <taxon>Streptophyta</taxon>
        <taxon>Embryophyta</taxon>
        <taxon>Tracheophyta</taxon>
        <taxon>Spermatophyta</taxon>
        <taxon>Pinopsida</taxon>
        <taxon>Pinidae</taxon>
        <taxon>Conifers II</taxon>
        <taxon>Cupressales</taxon>
        <taxon>Taxaceae</taxon>
        <taxon>Taxus</taxon>
    </lineage>
</organism>
<feature type="region of interest" description="Disordered" evidence="2">
    <location>
        <begin position="1"/>
        <end position="75"/>
    </location>
</feature>
<dbReference type="PANTHER" id="PTHR43939">
    <property type="entry name" value="COILED-COIL DOMAIN-CONTAINING PROTEIN 158"/>
    <property type="match status" value="1"/>
</dbReference>
<dbReference type="Proteomes" id="UP000824469">
    <property type="component" value="Unassembled WGS sequence"/>
</dbReference>
<feature type="non-terminal residue" evidence="3">
    <location>
        <position position="1"/>
    </location>
</feature>
<keyword evidence="4" id="KW-1185">Reference proteome</keyword>
<reference evidence="3 4" key="1">
    <citation type="journal article" date="2021" name="Nat. Plants">
        <title>The Taxus genome provides insights into paclitaxel biosynthesis.</title>
        <authorList>
            <person name="Xiong X."/>
            <person name="Gou J."/>
            <person name="Liao Q."/>
            <person name="Li Y."/>
            <person name="Zhou Q."/>
            <person name="Bi G."/>
            <person name="Li C."/>
            <person name="Du R."/>
            <person name="Wang X."/>
            <person name="Sun T."/>
            <person name="Guo L."/>
            <person name="Liang H."/>
            <person name="Lu P."/>
            <person name="Wu Y."/>
            <person name="Zhang Z."/>
            <person name="Ro D.K."/>
            <person name="Shang Y."/>
            <person name="Huang S."/>
            <person name="Yan J."/>
        </authorList>
    </citation>
    <scope>NUCLEOTIDE SEQUENCE [LARGE SCALE GENOMIC DNA]</scope>
    <source>
        <strain evidence="3">Ta-2019</strain>
    </source>
</reference>
<gene>
    <name evidence="3" type="ORF">KI387_003452</name>
</gene>
<feature type="coiled-coil region" evidence="1">
    <location>
        <begin position="1450"/>
        <end position="1505"/>
    </location>
</feature>
<feature type="coiled-coil region" evidence="1">
    <location>
        <begin position="2367"/>
        <end position="2394"/>
    </location>
</feature>
<dbReference type="SUPFAM" id="SSF57997">
    <property type="entry name" value="Tropomyosin"/>
    <property type="match status" value="1"/>
</dbReference>
<dbReference type="Gene3D" id="1.10.287.1490">
    <property type="match status" value="1"/>
</dbReference>
<evidence type="ECO:0000256" key="1">
    <source>
        <dbReference type="SAM" id="Coils"/>
    </source>
</evidence>
<feature type="coiled-coil region" evidence="1">
    <location>
        <begin position="1149"/>
        <end position="1278"/>
    </location>
</feature>
<evidence type="ECO:0000256" key="2">
    <source>
        <dbReference type="SAM" id="MobiDB-lite"/>
    </source>
</evidence>
<feature type="coiled-coil region" evidence="1">
    <location>
        <begin position="393"/>
        <end position="420"/>
    </location>
</feature>
<comment type="caution">
    <text evidence="3">The sequence shown here is derived from an EMBL/GenBank/DDBJ whole genome shotgun (WGS) entry which is preliminary data.</text>
</comment>
<feature type="coiled-coil region" evidence="1">
    <location>
        <begin position="1631"/>
        <end position="1718"/>
    </location>
</feature>
<proteinExistence type="predicted"/>
<accession>A0AA38GXK0</accession>
<evidence type="ECO:0000313" key="3">
    <source>
        <dbReference type="EMBL" id="KAH9331344.1"/>
    </source>
</evidence>
<evidence type="ECO:0000313" key="4">
    <source>
        <dbReference type="Proteomes" id="UP000824469"/>
    </source>
</evidence>
<protein>
    <submittedName>
        <fullName evidence="3">Uncharacterized protein</fullName>
    </submittedName>
</protein>
<feature type="compositionally biased region" description="Basic residues" evidence="2">
    <location>
        <begin position="9"/>
        <end position="24"/>
    </location>
</feature>
<name>A0AA38GXK0_TAXCH</name>
<feature type="coiled-coil region" evidence="1">
    <location>
        <begin position="1763"/>
        <end position="1804"/>
    </location>
</feature>
<keyword evidence="1" id="KW-0175">Coiled coil</keyword>
<feature type="coiled-coil region" evidence="1">
    <location>
        <begin position="593"/>
        <end position="676"/>
    </location>
</feature>
<feature type="coiled-coil region" evidence="1">
    <location>
        <begin position="320"/>
        <end position="361"/>
    </location>
</feature>
<dbReference type="EMBL" id="JAHRHJ020000001">
    <property type="protein sequence ID" value="KAH9331344.1"/>
    <property type="molecule type" value="Genomic_DNA"/>
</dbReference>
<dbReference type="OMA" id="EHLEGCI"/>